<evidence type="ECO:0000259" key="3">
    <source>
        <dbReference type="Pfam" id="PF25954"/>
    </source>
</evidence>
<dbReference type="PANTHER" id="PTHR30469">
    <property type="entry name" value="MULTIDRUG RESISTANCE PROTEIN MDTA"/>
    <property type="match status" value="1"/>
</dbReference>
<dbReference type="InterPro" id="IPR058647">
    <property type="entry name" value="BSH_CzcB-like"/>
</dbReference>
<dbReference type="Gene3D" id="2.40.30.170">
    <property type="match status" value="1"/>
</dbReference>
<dbReference type="InterPro" id="IPR058792">
    <property type="entry name" value="Beta-barrel_RND_2"/>
</dbReference>
<comment type="caution">
    <text evidence="5">The sequence shown here is derived from an EMBL/GenBank/DDBJ whole genome shotgun (WGS) entry which is preliminary data.</text>
</comment>
<gene>
    <name evidence="5" type="ORF">L613_000500000300</name>
</gene>
<dbReference type="Gene3D" id="1.10.287.470">
    <property type="entry name" value="Helix hairpin bin"/>
    <property type="match status" value="1"/>
</dbReference>
<dbReference type="InterPro" id="IPR006143">
    <property type="entry name" value="RND_pump_MFP"/>
</dbReference>
<name>A0A562D839_9GAMM</name>
<reference evidence="5 6" key="1">
    <citation type="submission" date="2019-07" db="EMBL/GenBank/DDBJ databases">
        <title>Genome sequencing of lignin-degrading bacterial isolates.</title>
        <authorList>
            <person name="Gladden J."/>
        </authorList>
    </citation>
    <scope>NUCLEOTIDE SEQUENCE [LARGE SCALE GENOMIC DNA]</scope>
    <source>
        <strain evidence="5 6">J19</strain>
    </source>
</reference>
<dbReference type="FunFam" id="2.40.30.170:FF:000010">
    <property type="entry name" value="Efflux RND transporter periplasmic adaptor subunit"/>
    <property type="match status" value="1"/>
</dbReference>
<dbReference type="Pfam" id="PF25954">
    <property type="entry name" value="Beta-barrel_RND_2"/>
    <property type="match status" value="1"/>
</dbReference>
<keyword evidence="6" id="KW-1185">Reference proteome</keyword>
<evidence type="ECO:0000259" key="4">
    <source>
        <dbReference type="Pfam" id="PF25973"/>
    </source>
</evidence>
<proteinExistence type="inferred from homology"/>
<dbReference type="RefSeq" id="WP_050992234.1">
    <property type="nucleotide sequence ID" value="NZ_VLJS01000080.1"/>
</dbReference>
<evidence type="ECO:0000313" key="5">
    <source>
        <dbReference type="EMBL" id="TWH05965.1"/>
    </source>
</evidence>
<dbReference type="Proteomes" id="UP000321583">
    <property type="component" value="Unassembled WGS sequence"/>
</dbReference>
<feature type="domain" description="CusB-like beta-barrel" evidence="3">
    <location>
        <begin position="216"/>
        <end position="288"/>
    </location>
</feature>
<feature type="transmembrane region" description="Helical" evidence="2">
    <location>
        <begin position="21"/>
        <end position="39"/>
    </location>
</feature>
<organism evidence="5 6">
    <name type="scientific">Pseudoxanthomonas taiwanensis J19</name>
    <dbReference type="NCBI Taxonomy" id="935569"/>
    <lineage>
        <taxon>Bacteria</taxon>
        <taxon>Pseudomonadati</taxon>
        <taxon>Pseudomonadota</taxon>
        <taxon>Gammaproteobacteria</taxon>
        <taxon>Lysobacterales</taxon>
        <taxon>Lysobacteraceae</taxon>
        <taxon>Pseudoxanthomonas</taxon>
    </lineage>
</organism>
<evidence type="ECO:0000313" key="6">
    <source>
        <dbReference type="Proteomes" id="UP000321583"/>
    </source>
</evidence>
<dbReference type="GO" id="GO:0015562">
    <property type="term" value="F:efflux transmembrane transporter activity"/>
    <property type="evidence" value="ECO:0007669"/>
    <property type="project" value="TreeGrafter"/>
</dbReference>
<keyword evidence="2" id="KW-0812">Transmembrane</keyword>
<dbReference type="NCBIfam" id="TIGR01730">
    <property type="entry name" value="RND_mfp"/>
    <property type="match status" value="1"/>
</dbReference>
<dbReference type="Pfam" id="PF25973">
    <property type="entry name" value="BSH_CzcB"/>
    <property type="match status" value="1"/>
</dbReference>
<dbReference type="SUPFAM" id="SSF111369">
    <property type="entry name" value="HlyD-like secretion proteins"/>
    <property type="match status" value="1"/>
</dbReference>
<dbReference type="Gene3D" id="2.40.420.20">
    <property type="match status" value="1"/>
</dbReference>
<evidence type="ECO:0000256" key="1">
    <source>
        <dbReference type="ARBA" id="ARBA00009477"/>
    </source>
</evidence>
<dbReference type="AlphaFoldDB" id="A0A562D839"/>
<feature type="domain" description="CzcB-like barrel-sandwich hybrid" evidence="4">
    <location>
        <begin position="85"/>
        <end position="204"/>
    </location>
</feature>
<dbReference type="Gene3D" id="2.40.50.100">
    <property type="match status" value="1"/>
</dbReference>
<accession>A0A562D839</accession>
<dbReference type="EMBL" id="VLJS01000080">
    <property type="protein sequence ID" value="TWH05965.1"/>
    <property type="molecule type" value="Genomic_DNA"/>
</dbReference>
<keyword evidence="2" id="KW-1133">Transmembrane helix</keyword>
<evidence type="ECO:0000256" key="2">
    <source>
        <dbReference type="SAM" id="Phobius"/>
    </source>
</evidence>
<comment type="similarity">
    <text evidence="1">Belongs to the membrane fusion protein (MFP) (TC 8.A.1) family.</text>
</comment>
<dbReference type="OrthoDB" id="9783047at2"/>
<keyword evidence="2" id="KW-0472">Membrane</keyword>
<sequence>MSASKPQRAGRPPSTGRRMTLMLILFVVVFGGVFGLWFASQRALNSFFDNMPQPPVEVSTFEARAETWSDTAEAVGTLVADNGTQVTTEAGGVVQRIAFESGQRVRKGDLLVQLNTANELAQLNALEAAAELAATQRDRWRELGAQKLVSQAEVDERVSDAAQTHAQAEAQRALIAQKTIRAPFDGVLGIRRINLGQYLNPGDPIVALQALDPIHVDFTLPEQRLNQVVVGSKVQVSVDALPEQAFEAEITAVEPAVETNTRNFGVRATLANPDGVLRPGTFARVRFDLGQPRQVVVVPQTAVSFNPYGNSVYVLVDAPDEVKNAEVQEGQQAPQHVVRQRFVTTGPTRGDLVGITDGLEPGEVVVSSGLLRLRNDAPVLINNTVTPQADPDPRPENR</sequence>
<dbReference type="PANTHER" id="PTHR30469:SF11">
    <property type="entry name" value="BLL4320 PROTEIN"/>
    <property type="match status" value="1"/>
</dbReference>
<dbReference type="GO" id="GO:1990281">
    <property type="term" value="C:efflux pump complex"/>
    <property type="evidence" value="ECO:0007669"/>
    <property type="project" value="TreeGrafter"/>
</dbReference>
<protein>
    <submittedName>
        <fullName evidence="5">Membrane fusion protein (Multidrug efflux system)</fullName>
    </submittedName>
</protein>